<evidence type="ECO:0000256" key="27">
    <source>
        <dbReference type="ARBA" id="ARBA00030798"/>
    </source>
</evidence>
<keyword evidence="16 33" id="KW-0560">Oxidoreductase</keyword>
<keyword evidence="37" id="KW-1185">Reference proteome</keyword>
<dbReference type="EC" id="1.3.1.70" evidence="5"/>
<feature type="transmembrane region" description="Helical" evidence="33">
    <location>
        <begin position="559"/>
        <end position="578"/>
    </location>
</feature>
<comment type="catalytic activity">
    <reaction evidence="30">
        <text>4,4-dimethyl-8,14-cholestadien-3beta-ol + NADPH + H(+) = 4,4-dimethyl-5alpha-cholest-8-en-3beta-ol + NADP(+)</text>
        <dbReference type="Rhea" id="RHEA:46812"/>
        <dbReference type="ChEBI" id="CHEBI:15378"/>
        <dbReference type="ChEBI" id="CHEBI:57783"/>
        <dbReference type="ChEBI" id="CHEBI:58349"/>
        <dbReference type="ChEBI" id="CHEBI:78904"/>
        <dbReference type="ChEBI" id="CHEBI:87044"/>
    </reaction>
</comment>
<keyword evidence="12 33" id="KW-0152">Cholesterol biosynthesis</keyword>
<keyword evidence="8 33" id="KW-0444">Lipid biosynthesis</keyword>
<feature type="transmembrane region" description="Helical" evidence="33">
    <location>
        <begin position="321"/>
        <end position="341"/>
    </location>
</feature>
<keyword evidence="11 33" id="KW-0812">Transmembrane</keyword>
<keyword evidence="10" id="KW-0597">Phosphoprotein</keyword>
<dbReference type="STRING" id="623744.A0A553PUW3"/>
<feature type="domain" description="Tudor" evidence="35">
    <location>
        <begin position="5"/>
        <end position="63"/>
    </location>
</feature>
<keyword evidence="19" id="KW-0238">DNA-binding</keyword>
<comment type="subcellular location">
    <subcellularLocation>
        <location evidence="2">Cytoplasm</location>
    </subcellularLocation>
    <subcellularLocation>
        <location evidence="33">Endoplasmic reticulum membrane</location>
        <topology evidence="33">Multi-pass membrane protein</topology>
    </subcellularLocation>
    <subcellularLocation>
        <location evidence="1">Nucleus inner membrane</location>
        <topology evidence="1">Multi-pass membrane protein</topology>
    </subcellularLocation>
</comment>
<dbReference type="GO" id="GO:0005789">
    <property type="term" value="C:endoplasmic reticulum membrane"/>
    <property type="evidence" value="ECO:0007669"/>
    <property type="project" value="UniProtKB-SubCell"/>
</dbReference>
<evidence type="ECO:0000256" key="9">
    <source>
        <dbReference type="ARBA" id="ARBA00022548"/>
    </source>
</evidence>
<evidence type="ECO:0000256" key="30">
    <source>
        <dbReference type="ARBA" id="ARBA00048100"/>
    </source>
</evidence>
<keyword evidence="18 33" id="KW-0443">Lipid metabolism</keyword>
<dbReference type="GO" id="GO:0005637">
    <property type="term" value="C:nuclear inner membrane"/>
    <property type="evidence" value="ECO:0007669"/>
    <property type="project" value="UniProtKB-SubCell"/>
</dbReference>
<evidence type="ECO:0000256" key="12">
    <source>
        <dbReference type="ARBA" id="ARBA00022778"/>
    </source>
</evidence>
<dbReference type="PROSITE" id="PS01018">
    <property type="entry name" value="STEROL_REDUCT_2"/>
    <property type="match status" value="1"/>
</dbReference>
<keyword evidence="9 33" id="KW-0153">Cholesterol metabolism</keyword>
<keyword evidence="15 33" id="KW-1133">Transmembrane helix</keyword>
<evidence type="ECO:0000256" key="31">
    <source>
        <dbReference type="ARBA" id="ARBA00048712"/>
    </source>
</evidence>
<dbReference type="InterPro" id="IPR018083">
    <property type="entry name" value="Sterol_reductase_CS"/>
</dbReference>
<evidence type="ECO:0000256" key="17">
    <source>
        <dbReference type="ARBA" id="ARBA00023011"/>
    </source>
</evidence>
<dbReference type="GO" id="GO:0050613">
    <property type="term" value="F:Delta14-sterol reductase activity"/>
    <property type="evidence" value="ECO:0007669"/>
    <property type="project" value="UniProtKB-EC"/>
</dbReference>
<feature type="transmembrane region" description="Helical" evidence="33">
    <location>
        <begin position="444"/>
        <end position="472"/>
    </location>
</feature>
<evidence type="ECO:0000256" key="24">
    <source>
        <dbReference type="ARBA" id="ARBA00023242"/>
    </source>
</evidence>
<accession>A0A553PUW3</accession>
<sequence length="611" mass="69611">MPSYHRFQSGETVMGRWPGSSLYYEVQVLGYDGKTHLYTVIYKDGTELELKDSDLTSLALFRQTSGRSRSRSRSRSPGRPRRSRSRSPARTSRRSSSRTTEVRKERIKDSLEIRLTPLVMRHENNSNSKPEKKEENNTAKITPTVVEEKKEAEAENQGGGRYNLRRRKDQGDGKAVELEKKTEIETESLTTKPPAPIKTADLEFGGRVGVFLLMLLLPSAILALLLLCGQKDASLQSFPLELPASESLWDWEVFGIVLLWLLFQAALSLIPVGKVVEGMPLSNGKTLKYRINGFYAFVVTTAAVAAAVHQEVDFSYIHTHFLQFYTSALLIATVVSIYLFIRSRWAAKDELAPGGNSGYFIYDFFMGRELNPRIKSFDIKFFCEMRPGLMGWVLINFSMLLAEMKQQNLESPSPAMLLVNIFQLLWVADGLWHEEKLLTMMDIVYDGFGFMLTFGDLAFVPFTFTCQAYYLVSHPNELSVFWIGTLVTMQGIGYYIFRKANSQKFAFRKNPSDPALSYLKTIPTATGKSLIVSGLWGFVRHPNYLGDIMMGLAWSLPCGFNHLIPYFYLIYLITLLVHRNARDQRQCRNKYGSAWEEYCKAVPYRIFPGIY</sequence>
<evidence type="ECO:0000256" key="22">
    <source>
        <dbReference type="ARBA" id="ARBA00023170"/>
    </source>
</evidence>
<feature type="region of interest" description="Disordered" evidence="34">
    <location>
        <begin position="61"/>
        <end position="192"/>
    </location>
</feature>
<evidence type="ECO:0000256" key="11">
    <source>
        <dbReference type="ARBA" id="ARBA00022692"/>
    </source>
</evidence>
<dbReference type="GO" id="GO:0006695">
    <property type="term" value="P:cholesterol biosynthetic process"/>
    <property type="evidence" value="ECO:0007669"/>
    <property type="project" value="UniProtKB-UniRule"/>
</dbReference>
<organism evidence="36 37">
    <name type="scientific">Danionella cerebrum</name>
    <dbReference type="NCBI Taxonomy" id="2873325"/>
    <lineage>
        <taxon>Eukaryota</taxon>
        <taxon>Metazoa</taxon>
        <taxon>Chordata</taxon>
        <taxon>Craniata</taxon>
        <taxon>Vertebrata</taxon>
        <taxon>Euteleostomi</taxon>
        <taxon>Actinopterygii</taxon>
        <taxon>Neopterygii</taxon>
        <taxon>Teleostei</taxon>
        <taxon>Ostariophysi</taxon>
        <taxon>Cypriniformes</taxon>
        <taxon>Danionidae</taxon>
        <taxon>Danioninae</taxon>
        <taxon>Danionella</taxon>
    </lineage>
</organism>
<evidence type="ECO:0000256" key="3">
    <source>
        <dbReference type="ARBA" id="ARBA00004770"/>
    </source>
</evidence>
<dbReference type="InterPro" id="IPR001171">
    <property type="entry name" value="ERG24_DHCR-like"/>
</dbReference>
<dbReference type="Pfam" id="PF09465">
    <property type="entry name" value="LBR_tudor"/>
    <property type="match status" value="1"/>
</dbReference>
<evidence type="ECO:0000256" key="29">
    <source>
        <dbReference type="ARBA" id="ARBA00032210"/>
    </source>
</evidence>
<dbReference type="GO" id="GO:0003677">
    <property type="term" value="F:DNA binding"/>
    <property type="evidence" value="ECO:0007669"/>
    <property type="project" value="UniProtKB-KW"/>
</dbReference>
<keyword evidence="24" id="KW-0539">Nucleus</keyword>
<evidence type="ECO:0000313" key="36">
    <source>
        <dbReference type="EMBL" id="TRY81482.1"/>
    </source>
</evidence>
<evidence type="ECO:0000256" key="23">
    <source>
        <dbReference type="ARBA" id="ARBA00023221"/>
    </source>
</evidence>
<evidence type="ECO:0000256" key="4">
    <source>
        <dbReference type="ARBA" id="ARBA00005402"/>
    </source>
</evidence>
<keyword evidence="7" id="KW-0963">Cytoplasm</keyword>
<evidence type="ECO:0000256" key="21">
    <source>
        <dbReference type="ARBA" id="ARBA00023166"/>
    </source>
</evidence>
<evidence type="ECO:0000256" key="8">
    <source>
        <dbReference type="ARBA" id="ARBA00022516"/>
    </source>
</evidence>
<comment type="similarity">
    <text evidence="4 33">Belongs to the ERG4/ERG24 family.</text>
</comment>
<evidence type="ECO:0000256" key="34">
    <source>
        <dbReference type="SAM" id="MobiDB-lite"/>
    </source>
</evidence>
<comment type="catalytic activity">
    <reaction evidence="31">
        <text>5alpha-cholest-8,14-dien-3beta-ol + NADPH + H(+) = 5alpha-cholest-8-en-3beta-ol + NADP(+)</text>
        <dbReference type="Rhea" id="RHEA:46456"/>
        <dbReference type="ChEBI" id="CHEBI:15378"/>
        <dbReference type="ChEBI" id="CHEBI:16608"/>
        <dbReference type="ChEBI" id="CHEBI:57783"/>
        <dbReference type="ChEBI" id="CHEBI:58349"/>
        <dbReference type="ChEBI" id="CHEBI:86131"/>
    </reaction>
</comment>
<evidence type="ECO:0000256" key="32">
    <source>
        <dbReference type="ARBA" id="ARBA00049367"/>
    </source>
</evidence>
<dbReference type="Gene3D" id="2.30.30.140">
    <property type="match status" value="1"/>
</dbReference>
<keyword evidence="13 33" id="KW-0256">Endoplasmic reticulum</keyword>
<dbReference type="FunFam" id="2.30.30.140:FF:000058">
    <property type="entry name" value="Lamin B receptor"/>
    <property type="match status" value="1"/>
</dbReference>
<evidence type="ECO:0000256" key="6">
    <source>
        <dbReference type="ARBA" id="ARBA00017801"/>
    </source>
</evidence>
<dbReference type="AlphaFoldDB" id="A0A553PUW3"/>
<dbReference type="FunFam" id="1.20.120.1630:FF:000001">
    <property type="entry name" value="delta(14)-sterol reductase isoform X1"/>
    <property type="match status" value="1"/>
</dbReference>
<proteinExistence type="inferred from homology"/>
<evidence type="ECO:0000259" key="35">
    <source>
        <dbReference type="SMART" id="SM00333"/>
    </source>
</evidence>
<evidence type="ECO:0000256" key="5">
    <source>
        <dbReference type="ARBA" id="ARBA00012413"/>
    </source>
</evidence>
<dbReference type="PANTHER" id="PTHR21257:SF55">
    <property type="entry name" value="DELTA(14)-STEROL REDUCTASE LBR"/>
    <property type="match status" value="1"/>
</dbReference>
<evidence type="ECO:0000256" key="1">
    <source>
        <dbReference type="ARBA" id="ARBA00004473"/>
    </source>
</evidence>
<dbReference type="EMBL" id="SRMA01026626">
    <property type="protein sequence ID" value="TRY81482.1"/>
    <property type="molecule type" value="Genomic_DNA"/>
</dbReference>
<feature type="transmembrane region" description="Helical" evidence="33">
    <location>
        <begin position="248"/>
        <end position="270"/>
    </location>
</feature>
<feature type="transmembrane region" description="Helical" evidence="33">
    <location>
        <begin position="518"/>
        <end position="539"/>
    </location>
</feature>
<keyword evidence="20 33" id="KW-0472">Membrane</keyword>
<dbReference type="CDD" id="cd20381">
    <property type="entry name" value="Tudor_LBR"/>
    <property type="match status" value="1"/>
</dbReference>
<evidence type="ECO:0000256" key="18">
    <source>
        <dbReference type="ARBA" id="ARBA00023098"/>
    </source>
</evidence>
<dbReference type="UniPathway" id="UPA00063"/>
<dbReference type="PROSITE" id="PS01017">
    <property type="entry name" value="STEROL_REDUCT_1"/>
    <property type="match status" value="1"/>
</dbReference>
<evidence type="ECO:0000256" key="10">
    <source>
        <dbReference type="ARBA" id="ARBA00022553"/>
    </source>
</evidence>
<evidence type="ECO:0000256" key="14">
    <source>
        <dbReference type="ARBA" id="ARBA00022955"/>
    </source>
</evidence>
<keyword evidence="23 33" id="KW-0753">Steroid metabolism</keyword>
<dbReference type="InterPro" id="IPR002999">
    <property type="entry name" value="Tudor"/>
</dbReference>
<evidence type="ECO:0000256" key="20">
    <source>
        <dbReference type="ARBA" id="ARBA00023136"/>
    </source>
</evidence>
<comment type="pathway">
    <text evidence="3 33">Steroid biosynthesis; cholesterol biosynthesis.</text>
</comment>
<keyword evidence="22" id="KW-0675">Receptor</keyword>
<reference evidence="36 37" key="1">
    <citation type="journal article" date="2019" name="Sci. Data">
        <title>Hybrid genome assembly and annotation of Danionella translucida.</title>
        <authorList>
            <person name="Kadobianskyi M."/>
            <person name="Schulze L."/>
            <person name="Schuelke M."/>
            <person name="Judkewitz B."/>
        </authorList>
    </citation>
    <scope>NUCLEOTIDE SEQUENCE [LARGE SCALE GENOMIC DNA]</scope>
    <source>
        <strain evidence="36 37">Bolton</strain>
    </source>
</reference>
<feature type="compositionally biased region" description="Basic residues" evidence="34">
    <location>
        <begin position="68"/>
        <end position="96"/>
    </location>
</feature>
<comment type="caution">
    <text evidence="36">The sequence shown here is derived from an EMBL/GenBank/DDBJ whole genome shotgun (WGS) entry which is preliminary data.</text>
</comment>
<gene>
    <name evidence="36" type="ORF">DNTS_007240</name>
</gene>
<keyword evidence="21 33" id="KW-1207">Sterol metabolism</keyword>
<evidence type="ECO:0000256" key="26">
    <source>
        <dbReference type="ARBA" id="ARBA00030165"/>
    </source>
</evidence>
<evidence type="ECO:0000256" key="19">
    <source>
        <dbReference type="ARBA" id="ARBA00023125"/>
    </source>
</evidence>
<evidence type="ECO:0000256" key="28">
    <source>
        <dbReference type="ARBA" id="ARBA00031227"/>
    </source>
</evidence>
<evidence type="ECO:0000256" key="2">
    <source>
        <dbReference type="ARBA" id="ARBA00004496"/>
    </source>
</evidence>
<comment type="catalytic activity">
    <reaction evidence="32">
        <text>4,4-dimethyl-5alpha-cholesta-8,24-dien-3beta-ol + NADP(+) = 4,4-dimethyl-5alpha-cholesta-8,14,24-trien-3beta-ol + NADPH + H(+)</text>
        <dbReference type="Rhea" id="RHEA:18561"/>
        <dbReference type="ChEBI" id="CHEBI:15378"/>
        <dbReference type="ChEBI" id="CHEBI:17813"/>
        <dbReference type="ChEBI" id="CHEBI:18364"/>
        <dbReference type="ChEBI" id="CHEBI:57783"/>
        <dbReference type="ChEBI" id="CHEBI:58349"/>
        <dbReference type="EC" id="1.3.1.70"/>
    </reaction>
</comment>
<dbReference type="InterPro" id="IPR019023">
    <property type="entry name" value="Lamin-B_rcpt_of_tudor"/>
</dbReference>
<evidence type="ECO:0000256" key="7">
    <source>
        <dbReference type="ARBA" id="ARBA00022490"/>
    </source>
</evidence>
<feature type="transmembrane region" description="Helical" evidence="33">
    <location>
        <begin position="478"/>
        <end position="497"/>
    </location>
</feature>
<dbReference type="Gene3D" id="1.20.120.1630">
    <property type="match status" value="1"/>
</dbReference>
<name>A0A553PUW3_9TELE</name>
<dbReference type="OrthoDB" id="5326588at2759"/>
<feature type="transmembrane region" description="Helical" evidence="33">
    <location>
        <begin position="291"/>
        <end position="309"/>
    </location>
</feature>
<dbReference type="Pfam" id="PF01222">
    <property type="entry name" value="ERG4_ERG24"/>
    <property type="match status" value="1"/>
</dbReference>
<dbReference type="SUPFAM" id="SSF63748">
    <property type="entry name" value="Tudor/PWWP/MBT"/>
    <property type="match status" value="1"/>
</dbReference>
<feature type="compositionally biased region" description="Basic and acidic residues" evidence="34">
    <location>
        <begin position="169"/>
        <end position="184"/>
    </location>
</feature>
<feature type="transmembrane region" description="Helical" evidence="33">
    <location>
        <begin position="208"/>
        <end position="228"/>
    </location>
</feature>
<evidence type="ECO:0000256" key="16">
    <source>
        <dbReference type="ARBA" id="ARBA00023002"/>
    </source>
</evidence>
<dbReference type="PANTHER" id="PTHR21257">
    <property type="entry name" value="DELTA(14)-STEROL REDUCTASE"/>
    <property type="match status" value="1"/>
</dbReference>
<feature type="compositionally biased region" description="Basic and acidic residues" evidence="34">
    <location>
        <begin position="120"/>
        <end position="137"/>
    </location>
</feature>
<evidence type="ECO:0000256" key="33">
    <source>
        <dbReference type="RuleBase" id="RU369120"/>
    </source>
</evidence>
<dbReference type="SMART" id="SM00333">
    <property type="entry name" value="TUDOR"/>
    <property type="match status" value="1"/>
</dbReference>
<keyword evidence="14 33" id="KW-0752">Steroid biosynthesis</keyword>
<protein>
    <recommendedName>
        <fullName evidence="6">Delta(14)-sterol reductase LBR</fullName>
        <ecNumber evidence="5">1.3.1.70</ecNumber>
    </recommendedName>
    <alternativeName>
        <fullName evidence="29">3-beta-hydroxysterol Delta (14)-reductase</fullName>
    </alternativeName>
    <alternativeName>
        <fullName evidence="26">C-14 sterol reductase</fullName>
    </alternativeName>
    <alternativeName>
        <fullName evidence="25">Integral nuclear envelope inner membrane protein</fullName>
    </alternativeName>
    <alternativeName>
        <fullName evidence="27">Lamin-B receptor</fullName>
    </alternativeName>
    <alternativeName>
        <fullName evidence="28">Sterol C14-reductase</fullName>
    </alternativeName>
</protein>
<evidence type="ECO:0000256" key="15">
    <source>
        <dbReference type="ARBA" id="ARBA00022989"/>
    </source>
</evidence>
<feature type="compositionally biased region" description="Basic and acidic residues" evidence="34">
    <location>
        <begin position="100"/>
        <end position="112"/>
    </location>
</feature>
<evidence type="ECO:0000256" key="13">
    <source>
        <dbReference type="ARBA" id="ARBA00022824"/>
    </source>
</evidence>
<evidence type="ECO:0000313" key="37">
    <source>
        <dbReference type="Proteomes" id="UP000316079"/>
    </source>
</evidence>
<keyword evidence="17 33" id="KW-0756">Sterol biosynthesis</keyword>
<evidence type="ECO:0000256" key="25">
    <source>
        <dbReference type="ARBA" id="ARBA00029624"/>
    </source>
</evidence>
<dbReference type="Proteomes" id="UP000316079">
    <property type="component" value="Unassembled WGS sequence"/>
</dbReference>